<dbReference type="GO" id="GO:0005829">
    <property type="term" value="C:cytosol"/>
    <property type="evidence" value="ECO:0007669"/>
    <property type="project" value="TreeGrafter"/>
</dbReference>
<keyword evidence="4" id="KW-1185">Reference proteome</keyword>
<evidence type="ECO:0000256" key="2">
    <source>
        <dbReference type="SAM" id="MobiDB-lite"/>
    </source>
</evidence>
<dbReference type="STRING" id="1365824.V5EXX3"/>
<dbReference type="eggNOG" id="ENOG502S3SJ">
    <property type="taxonomic scope" value="Eukaryota"/>
</dbReference>
<accession>V5EXX3</accession>
<dbReference type="EMBL" id="KI545862">
    <property type="protein sequence ID" value="EST07449.1"/>
    <property type="molecule type" value="Genomic_DNA"/>
</dbReference>
<name>V5EXX3_KALBG</name>
<gene>
    <name evidence="3" type="ORF">PSEUBRA_SCAF2g02531</name>
</gene>
<dbReference type="AlphaFoldDB" id="V5EXX3"/>
<dbReference type="HOGENOM" id="CLU_028625_0_0_1"/>
<proteinExistence type="inferred from homology"/>
<feature type="region of interest" description="Disordered" evidence="2">
    <location>
        <begin position="26"/>
        <end position="47"/>
    </location>
</feature>
<dbReference type="Pfam" id="PF10521">
    <property type="entry name" value="Tti2"/>
    <property type="match status" value="1"/>
</dbReference>
<dbReference type="GO" id="GO:0110078">
    <property type="term" value="C:TTT Hsp90 cochaperone complex"/>
    <property type="evidence" value="ECO:0007669"/>
    <property type="project" value="InterPro"/>
</dbReference>
<reference evidence="4" key="1">
    <citation type="journal article" date="2013" name="Genome Announc.">
        <title>Draft genome sequence of Pseudozyma brasiliensis sp. nov. strain GHG001, a high producer of endo-1,4-xylanase isolated from an insect pest of sugarcane.</title>
        <authorList>
            <person name="Oliveira J.V.D.C."/>
            <person name="dos Santos R.A.C."/>
            <person name="Borges T.A."/>
            <person name="Riano-Pachon D.M."/>
            <person name="Goldman G.H."/>
        </authorList>
    </citation>
    <scope>NUCLEOTIDE SEQUENCE [LARGE SCALE GENOMIC DNA]</scope>
    <source>
        <strain evidence="4">GHG001</strain>
    </source>
</reference>
<evidence type="ECO:0000256" key="1">
    <source>
        <dbReference type="ARBA" id="ARBA00034736"/>
    </source>
</evidence>
<dbReference type="InterPro" id="IPR018870">
    <property type="entry name" value="Tti2"/>
</dbReference>
<evidence type="ECO:0000313" key="3">
    <source>
        <dbReference type="EMBL" id="EST07449.1"/>
    </source>
</evidence>
<protein>
    <submittedName>
        <fullName evidence="3">Uncharacterized protein</fullName>
    </submittedName>
</protein>
<dbReference type="PANTHER" id="PTHR32226:SF2">
    <property type="entry name" value="TELO2-INTERACTING PROTEIN 2"/>
    <property type="match status" value="1"/>
</dbReference>
<evidence type="ECO:0000313" key="4">
    <source>
        <dbReference type="Proteomes" id="UP000019377"/>
    </source>
</evidence>
<feature type="compositionally biased region" description="Polar residues" evidence="2">
    <location>
        <begin position="26"/>
        <end position="36"/>
    </location>
</feature>
<dbReference type="Proteomes" id="UP000019377">
    <property type="component" value="Unassembled WGS sequence"/>
</dbReference>
<sequence>MSSAQSLVVKALLADYIKPIIQEAGLSSSGPQSSIDPITGRRKPPASQANFVSHLDANLGRHRHSADEDEGASNLAPSRFALTLPSESRALEERNEALGCTNVLSLILTHLSLTNESDWTAVWPLLIPPLLTLAEHPQPRFRLRGSALVYTLLERGGEALAKLLLRTGIGSLLEKALHVNLTYIHDETYAAGLLSCSIGALRLLILLSTSPIAYRLPLSGPGGVGEGRLSSAVGDCGEKRQESLTRLVSEGILSTWSYLPLPPAGTHLGRSLVHTTVTAYLVLIDDLSPPALDPSSTRKGLGSISRFVDVSLDWIARNWLSTVPFLHLDEIPLTEVVLSLATRLTADGAGRWVGPLLAAVAKCWISSLESPLRQESEGDERWARLEEGLRMFLGRLAQVDASVGGRWGALREVDGRLGVLEPI</sequence>
<dbReference type="GO" id="GO:0005634">
    <property type="term" value="C:nucleus"/>
    <property type="evidence" value="ECO:0007669"/>
    <property type="project" value="TreeGrafter"/>
</dbReference>
<organism evidence="3 4">
    <name type="scientific">Kalmanozyma brasiliensis (strain GHG001)</name>
    <name type="common">Yeast</name>
    <name type="synonym">Pseudozyma brasiliensis</name>
    <dbReference type="NCBI Taxonomy" id="1365824"/>
    <lineage>
        <taxon>Eukaryota</taxon>
        <taxon>Fungi</taxon>
        <taxon>Dikarya</taxon>
        <taxon>Basidiomycota</taxon>
        <taxon>Ustilaginomycotina</taxon>
        <taxon>Ustilaginomycetes</taxon>
        <taxon>Ustilaginales</taxon>
        <taxon>Ustilaginaceae</taxon>
        <taxon>Kalmanozyma</taxon>
    </lineage>
</organism>
<dbReference type="OrthoDB" id="6417021at2759"/>
<dbReference type="PANTHER" id="PTHR32226">
    <property type="entry name" value="TELO2-INTERACTING PROTEIN 2"/>
    <property type="match status" value="1"/>
</dbReference>
<comment type="similarity">
    <text evidence="1">Belongs to the TTI2 family.</text>
</comment>